<gene>
    <name evidence="1" type="ORF">GCM10010911_49290</name>
</gene>
<reference evidence="1" key="2">
    <citation type="submission" date="2020-09" db="EMBL/GenBank/DDBJ databases">
        <authorList>
            <person name="Sun Q."/>
            <person name="Zhou Y."/>
        </authorList>
    </citation>
    <scope>NUCLEOTIDE SEQUENCE</scope>
    <source>
        <strain evidence="1">CGMCC 1.15178</strain>
    </source>
</reference>
<comment type="caution">
    <text evidence="1">The sequence shown here is derived from an EMBL/GenBank/DDBJ whole genome shotgun (WGS) entry which is preliminary data.</text>
</comment>
<protein>
    <submittedName>
        <fullName evidence="1">Uncharacterized protein</fullName>
    </submittedName>
</protein>
<evidence type="ECO:0000313" key="2">
    <source>
        <dbReference type="Proteomes" id="UP000612456"/>
    </source>
</evidence>
<evidence type="ECO:0000313" key="1">
    <source>
        <dbReference type="EMBL" id="GGD85034.1"/>
    </source>
</evidence>
<sequence length="63" mass="7253">MLLLRYLESKGDDSNDWSFFFLIETKETCERMAAAPDAAAGRYYRPAFQLHAHGRNIDCLRAV</sequence>
<organism evidence="1 2">
    <name type="scientific">Paenibacillus nasutitermitis</name>
    <dbReference type="NCBI Taxonomy" id="1652958"/>
    <lineage>
        <taxon>Bacteria</taxon>
        <taxon>Bacillati</taxon>
        <taxon>Bacillota</taxon>
        <taxon>Bacilli</taxon>
        <taxon>Bacillales</taxon>
        <taxon>Paenibacillaceae</taxon>
        <taxon>Paenibacillus</taxon>
    </lineage>
</organism>
<accession>A0A916ZC23</accession>
<dbReference type="AlphaFoldDB" id="A0A916ZC23"/>
<proteinExistence type="predicted"/>
<name>A0A916ZC23_9BACL</name>
<dbReference type="Proteomes" id="UP000612456">
    <property type="component" value="Unassembled WGS sequence"/>
</dbReference>
<keyword evidence="2" id="KW-1185">Reference proteome</keyword>
<dbReference type="EMBL" id="BMHP01000003">
    <property type="protein sequence ID" value="GGD85034.1"/>
    <property type="molecule type" value="Genomic_DNA"/>
</dbReference>
<reference evidence="1" key="1">
    <citation type="journal article" date="2014" name="Int. J. Syst. Evol. Microbiol.">
        <title>Complete genome sequence of Corynebacterium casei LMG S-19264T (=DSM 44701T), isolated from a smear-ripened cheese.</title>
        <authorList>
            <consortium name="US DOE Joint Genome Institute (JGI-PGF)"/>
            <person name="Walter F."/>
            <person name="Albersmeier A."/>
            <person name="Kalinowski J."/>
            <person name="Ruckert C."/>
        </authorList>
    </citation>
    <scope>NUCLEOTIDE SEQUENCE</scope>
    <source>
        <strain evidence="1">CGMCC 1.15178</strain>
    </source>
</reference>